<dbReference type="EMBL" id="CP014504">
    <property type="protein sequence ID" value="AMP98752.1"/>
    <property type="molecule type" value="Genomic_DNA"/>
</dbReference>
<dbReference type="Gene3D" id="1.10.287.130">
    <property type="match status" value="1"/>
</dbReference>
<name>A0A127VBH8_9SPHI</name>
<dbReference type="PATRIC" id="fig|188932.3.peg.1925"/>
<dbReference type="NCBIfam" id="TIGR00229">
    <property type="entry name" value="sensory_box"/>
    <property type="match status" value="1"/>
</dbReference>
<dbReference type="InterPro" id="IPR035965">
    <property type="entry name" value="PAS-like_dom_sf"/>
</dbReference>
<keyword evidence="3" id="KW-1185">Reference proteome</keyword>
<organism evidence="2 3">
    <name type="scientific">Pedobacter cryoconitis</name>
    <dbReference type="NCBI Taxonomy" id="188932"/>
    <lineage>
        <taxon>Bacteria</taxon>
        <taxon>Pseudomonadati</taxon>
        <taxon>Bacteroidota</taxon>
        <taxon>Sphingobacteriia</taxon>
        <taxon>Sphingobacteriales</taxon>
        <taxon>Sphingobacteriaceae</taxon>
        <taxon>Pedobacter</taxon>
    </lineage>
</organism>
<dbReference type="InterPro" id="IPR036097">
    <property type="entry name" value="HisK_dim/P_sf"/>
</dbReference>
<dbReference type="SUPFAM" id="SSF47384">
    <property type="entry name" value="Homodimeric domain of signal transducing histidine kinase"/>
    <property type="match status" value="1"/>
</dbReference>
<accession>A0A127VBH8</accession>
<dbReference type="Proteomes" id="UP000071561">
    <property type="component" value="Chromosome"/>
</dbReference>
<evidence type="ECO:0000313" key="2">
    <source>
        <dbReference type="EMBL" id="AMP98752.1"/>
    </source>
</evidence>
<dbReference type="InterPro" id="IPR013656">
    <property type="entry name" value="PAS_4"/>
</dbReference>
<dbReference type="InterPro" id="IPR000014">
    <property type="entry name" value="PAS"/>
</dbReference>
<dbReference type="CDD" id="cd00130">
    <property type="entry name" value="PAS"/>
    <property type="match status" value="1"/>
</dbReference>
<dbReference type="Pfam" id="PF08448">
    <property type="entry name" value="PAS_4"/>
    <property type="match status" value="1"/>
</dbReference>
<protein>
    <recommendedName>
        <fullName evidence="1">PAC domain-containing protein</fullName>
    </recommendedName>
</protein>
<reference evidence="2 3" key="1">
    <citation type="submission" date="2016-03" db="EMBL/GenBank/DDBJ databases">
        <title>Complete genome sequence of Pedobacter cryoconitis PAMC 27485.</title>
        <authorList>
            <person name="Lee J."/>
            <person name="Kim O.-S."/>
        </authorList>
    </citation>
    <scope>NUCLEOTIDE SEQUENCE [LARGE SCALE GENOMIC DNA]</scope>
    <source>
        <strain evidence="2 3">PAMC 27485</strain>
    </source>
</reference>
<dbReference type="AlphaFoldDB" id="A0A127VBH8"/>
<sequence>MVNTDFKIISANRAFRDRMAGITGRAKDKLADADYPADLLAIWNAYYRQAMEGNSFKIIWTDTKDGNPVYEEVSFNPVFDQQDNVSAISCFSRDITEARIDRERILRQNQQLKKIAWIQSHGVRSHLANIMGLVQLLTATDMPGEEFLNMLSMLKTSADQLNQVIFDIMTQADNHDDIAD</sequence>
<dbReference type="OrthoDB" id="6231665at2"/>
<evidence type="ECO:0000313" key="3">
    <source>
        <dbReference type="Proteomes" id="UP000071561"/>
    </source>
</evidence>
<proteinExistence type="predicted"/>
<gene>
    <name evidence="2" type="ORF">AY601_1843</name>
</gene>
<dbReference type="GO" id="GO:0000155">
    <property type="term" value="F:phosphorelay sensor kinase activity"/>
    <property type="evidence" value="ECO:0007669"/>
    <property type="project" value="InterPro"/>
</dbReference>
<dbReference type="KEGG" id="pcm:AY601_1843"/>
<dbReference type="RefSeq" id="WP_068399581.1">
    <property type="nucleotide sequence ID" value="NZ_CP014504.1"/>
</dbReference>
<dbReference type="InterPro" id="IPR000700">
    <property type="entry name" value="PAS-assoc_C"/>
</dbReference>
<dbReference type="SUPFAM" id="SSF55785">
    <property type="entry name" value="PYP-like sensor domain (PAS domain)"/>
    <property type="match status" value="1"/>
</dbReference>
<feature type="domain" description="PAC" evidence="1">
    <location>
        <begin position="52"/>
        <end position="107"/>
    </location>
</feature>
<dbReference type="PROSITE" id="PS50113">
    <property type="entry name" value="PAC"/>
    <property type="match status" value="1"/>
</dbReference>
<evidence type="ECO:0000259" key="1">
    <source>
        <dbReference type="PROSITE" id="PS50113"/>
    </source>
</evidence>
<dbReference type="Gene3D" id="3.30.450.20">
    <property type="entry name" value="PAS domain"/>
    <property type="match status" value="1"/>
</dbReference>